<dbReference type="InterPro" id="IPR036397">
    <property type="entry name" value="RNaseH_sf"/>
</dbReference>
<protein>
    <submittedName>
        <fullName evidence="2">Ribonuclease H</fullName>
    </submittedName>
</protein>
<dbReference type="InterPro" id="IPR053151">
    <property type="entry name" value="RNase_H-like"/>
</dbReference>
<proteinExistence type="predicted"/>
<dbReference type="PANTHER" id="PTHR47723:SF23">
    <property type="entry name" value="REVERSE TRANSCRIPTASE-LIKE PROTEIN"/>
    <property type="match status" value="1"/>
</dbReference>
<sequence>MLFQQVIISSHPFGVVSNKKKQSFSPQCKIVINAAIINIFNAIWLARNNVSKLSTYSIRDFITLQSFNVISHPPIPTILKEVIWQPPLAHWVKCNTDGASTASSSACGGIFRNNKAEFLCGFAENIGLSSALIVELYGAMNAIEIAASKNWRNLWLETDSILVVMAFKSPQLVPWFLSNRWNNCILSTLSMNFIVSLTILLYGMRFPRLLEIMLRQIDLGNPTLGLYIAS</sequence>
<dbReference type="Gene3D" id="3.30.420.10">
    <property type="entry name" value="Ribonuclease H-like superfamily/Ribonuclease H"/>
    <property type="match status" value="1"/>
</dbReference>
<dbReference type="PANTHER" id="PTHR47723">
    <property type="entry name" value="OS05G0353850 PROTEIN"/>
    <property type="match status" value="1"/>
</dbReference>
<comment type="caution">
    <text evidence="2">The sequence shown here is derived from an EMBL/GenBank/DDBJ whole genome shotgun (WGS) entry which is preliminary data.</text>
</comment>
<dbReference type="Pfam" id="PF13456">
    <property type="entry name" value="RVT_3"/>
    <property type="match status" value="1"/>
</dbReference>
<name>A0A2K3PKB4_TRIPR</name>
<reference evidence="2 3" key="2">
    <citation type="journal article" date="2017" name="Front. Plant Sci.">
        <title>Gene Classification and Mining of Molecular Markers Useful in Red Clover (Trifolium pratense) Breeding.</title>
        <authorList>
            <person name="Istvanek J."/>
            <person name="Dluhosova J."/>
            <person name="Dluhos P."/>
            <person name="Patkova L."/>
            <person name="Nedelnik J."/>
            <person name="Repkova J."/>
        </authorList>
    </citation>
    <scope>NUCLEOTIDE SEQUENCE [LARGE SCALE GENOMIC DNA]</scope>
    <source>
        <strain evidence="3">cv. Tatra</strain>
        <tissue evidence="2">Young leaves</tissue>
    </source>
</reference>
<dbReference type="AlphaFoldDB" id="A0A2K3PKB4"/>
<reference evidence="2 3" key="1">
    <citation type="journal article" date="2014" name="Am. J. Bot.">
        <title>Genome assembly and annotation for red clover (Trifolium pratense; Fabaceae).</title>
        <authorList>
            <person name="Istvanek J."/>
            <person name="Jaros M."/>
            <person name="Krenek A."/>
            <person name="Repkova J."/>
        </authorList>
    </citation>
    <scope>NUCLEOTIDE SEQUENCE [LARGE SCALE GENOMIC DNA]</scope>
    <source>
        <strain evidence="3">cv. Tatra</strain>
        <tissue evidence="2">Young leaves</tissue>
    </source>
</reference>
<dbReference type="SUPFAM" id="SSF53098">
    <property type="entry name" value="Ribonuclease H-like"/>
    <property type="match status" value="1"/>
</dbReference>
<dbReference type="GO" id="GO:0003676">
    <property type="term" value="F:nucleic acid binding"/>
    <property type="evidence" value="ECO:0007669"/>
    <property type="project" value="InterPro"/>
</dbReference>
<organism evidence="2 3">
    <name type="scientific">Trifolium pratense</name>
    <name type="common">Red clover</name>
    <dbReference type="NCBI Taxonomy" id="57577"/>
    <lineage>
        <taxon>Eukaryota</taxon>
        <taxon>Viridiplantae</taxon>
        <taxon>Streptophyta</taxon>
        <taxon>Embryophyta</taxon>
        <taxon>Tracheophyta</taxon>
        <taxon>Spermatophyta</taxon>
        <taxon>Magnoliopsida</taxon>
        <taxon>eudicotyledons</taxon>
        <taxon>Gunneridae</taxon>
        <taxon>Pentapetalae</taxon>
        <taxon>rosids</taxon>
        <taxon>fabids</taxon>
        <taxon>Fabales</taxon>
        <taxon>Fabaceae</taxon>
        <taxon>Papilionoideae</taxon>
        <taxon>50 kb inversion clade</taxon>
        <taxon>NPAAA clade</taxon>
        <taxon>Hologalegina</taxon>
        <taxon>IRL clade</taxon>
        <taxon>Trifolieae</taxon>
        <taxon>Trifolium</taxon>
    </lineage>
</organism>
<dbReference type="CDD" id="cd06222">
    <property type="entry name" value="RNase_H_like"/>
    <property type="match status" value="1"/>
</dbReference>
<evidence type="ECO:0000259" key="1">
    <source>
        <dbReference type="Pfam" id="PF13456"/>
    </source>
</evidence>
<dbReference type="InterPro" id="IPR002156">
    <property type="entry name" value="RNaseH_domain"/>
</dbReference>
<accession>A0A2K3PKB4</accession>
<dbReference type="InterPro" id="IPR012337">
    <property type="entry name" value="RNaseH-like_sf"/>
</dbReference>
<gene>
    <name evidence="2" type="ORF">L195_g012439</name>
</gene>
<dbReference type="Proteomes" id="UP000236291">
    <property type="component" value="Unassembled WGS sequence"/>
</dbReference>
<feature type="domain" description="RNase H type-1" evidence="1">
    <location>
        <begin position="95"/>
        <end position="169"/>
    </location>
</feature>
<dbReference type="InterPro" id="IPR044730">
    <property type="entry name" value="RNase_H-like_dom_plant"/>
</dbReference>
<evidence type="ECO:0000313" key="2">
    <source>
        <dbReference type="EMBL" id="PNY15736.1"/>
    </source>
</evidence>
<evidence type="ECO:0000313" key="3">
    <source>
        <dbReference type="Proteomes" id="UP000236291"/>
    </source>
</evidence>
<dbReference type="GO" id="GO:0004523">
    <property type="term" value="F:RNA-DNA hybrid ribonuclease activity"/>
    <property type="evidence" value="ECO:0007669"/>
    <property type="project" value="InterPro"/>
</dbReference>
<dbReference type="EMBL" id="ASHM01007930">
    <property type="protein sequence ID" value="PNY15736.1"/>
    <property type="molecule type" value="Genomic_DNA"/>
</dbReference>